<organism evidence="1 2">
    <name type="scientific">Meganyctiphanes norvegica</name>
    <name type="common">Northern krill</name>
    <name type="synonym">Thysanopoda norvegica</name>
    <dbReference type="NCBI Taxonomy" id="48144"/>
    <lineage>
        <taxon>Eukaryota</taxon>
        <taxon>Metazoa</taxon>
        <taxon>Ecdysozoa</taxon>
        <taxon>Arthropoda</taxon>
        <taxon>Crustacea</taxon>
        <taxon>Multicrustacea</taxon>
        <taxon>Malacostraca</taxon>
        <taxon>Eumalacostraca</taxon>
        <taxon>Eucarida</taxon>
        <taxon>Euphausiacea</taxon>
        <taxon>Euphausiidae</taxon>
        <taxon>Meganyctiphanes</taxon>
    </lineage>
</organism>
<feature type="non-terminal residue" evidence="1">
    <location>
        <position position="102"/>
    </location>
</feature>
<evidence type="ECO:0000313" key="1">
    <source>
        <dbReference type="EMBL" id="CAL4224962.1"/>
    </source>
</evidence>
<name>A0AAV2SMB2_MEGNR</name>
<sequence length="102" mass="11237">VADGSIFIPFDQLQKMIPEKTSLVFVELSLGGTMKGRIIVRLDNNLPNIRENIVQIFSGQKGSSLTGRAFINHKKDIEIKNLAFSNIPVIPDSNGRTISKQG</sequence>
<feature type="non-terminal residue" evidence="1">
    <location>
        <position position="1"/>
    </location>
</feature>
<protein>
    <submittedName>
        <fullName evidence="1">Uncharacterized protein</fullName>
    </submittedName>
</protein>
<dbReference type="AlphaFoldDB" id="A0AAV2SMB2"/>
<dbReference type="Proteomes" id="UP001497623">
    <property type="component" value="Unassembled WGS sequence"/>
</dbReference>
<proteinExistence type="predicted"/>
<keyword evidence="2" id="KW-1185">Reference proteome</keyword>
<reference evidence="1 2" key="1">
    <citation type="submission" date="2024-05" db="EMBL/GenBank/DDBJ databases">
        <authorList>
            <person name="Wallberg A."/>
        </authorList>
    </citation>
    <scope>NUCLEOTIDE SEQUENCE [LARGE SCALE GENOMIC DNA]</scope>
</reference>
<dbReference type="EMBL" id="CAXKWB010101004">
    <property type="protein sequence ID" value="CAL4224962.1"/>
    <property type="molecule type" value="Genomic_DNA"/>
</dbReference>
<accession>A0AAV2SMB2</accession>
<gene>
    <name evidence="1" type="ORF">MNOR_LOCUS39350</name>
</gene>
<evidence type="ECO:0000313" key="2">
    <source>
        <dbReference type="Proteomes" id="UP001497623"/>
    </source>
</evidence>
<comment type="caution">
    <text evidence="1">The sequence shown here is derived from an EMBL/GenBank/DDBJ whole genome shotgun (WGS) entry which is preliminary data.</text>
</comment>